<dbReference type="AlphaFoldDB" id="A0A200QHN2"/>
<evidence type="ECO:0000256" key="6">
    <source>
        <dbReference type="ARBA" id="ARBA00023163"/>
    </source>
</evidence>
<evidence type="ECO:0000256" key="3">
    <source>
        <dbReference type="ARBA" id="ARBA00022833"/>
    </source>
</evidence>
<evidence type="ECO:0000256" key="1">
    <source>
        <dbReference type="ARBA" id="ARBA00022723"/>
    </source>
</evidence>
<gene>
    <name evidence="12" type="ORF">BVC80_1751g77</name>
</gene>
<dbReference type="PANTHER" id="PTHR31992">
    <property type="entry name" value="DOF ZINC FINGER PROTEIN DOF1.4-RELATED"/>
    <property type="match status" value="1"/>
</dbReference>
<comment type="function">
    <text evidence="9">Transcription factor that binds specifically to a 5'-AA[AG]G-3' consensus core sequence.</text>
</comment>
<keyword evidence="6 9" id="KW-0804">Transcription</keyword>
<dbReference type="FunCoup" id="A0A200QHN2">
    <property type="interactions" value="63"/>
</dbReference>
<evidence type="ECO:0000313" key="12">
    <source>
        <dbReference type="EMBL" id="OVA09921.1"/>
    </source>
</evidence>
<evidence type="ECO:0000256" key="10">
    <source>
        <dbReference type="SAM" id="MobiDB-lite"/>
    </source>
</evidence>
<dbReference type="InParanoid" id="A0A200QHN2"/>
<dbReference type="InterPro" id="IPR003851">
    <property type="entry name" value="Znf_Dof"/>
</dbReference>
<evidence type="ECO:0000259" key="11">
    <source>
        <dbReference type="PROSITE" id="PS50884"/>
    </source>
</evidence>
<feature type="domain" description="Dof-type" evidence="11">
    <location>
        <begin position="41"/>
        <end position="95"/>
    </location>
</feature>
<dbReference type="PANTHER" id="PTHR31992:SF123">
    <property type="entry name" value="DOF ZINC FINGER PROTEIN"/>
    <property type="match status" value="1"/>
</dbReference>
<evidence type="ECO:0000313" key="13">
    <source>
        <dbReference type="Proteomes" id="UP000195402"/>
    </source>
</evidence>
<evidence type="ECO:0000256" key="9">
    <source>
        <dbReference type="RuleBase" id="RU369094"/>
    </source>
</evidence>
<accession>A0A200QHN2</accession>
<dbReference type="GO" id="GO:0003677">
    <property type="term" value="F:DNA binding"/>
    <property type="evidence" value="ECO:0007669"/>
    <property type="project" value="UniProtKB-UniRule"/>
</dbReference>
<dbReference type="PROSITE" id="PS01361">
    <property type="entry name" value="ZF_DOF_1"/>
    <property type="match status" value="1"/>
</dbReference>
<sequence length="313" mass="34441">MDPSNSQHQAMATHSLEDILSCPKQQQDQRKLSRPQPEQALKCPRCDSSNTKFCYYNNYSLTQPRYFCKACRRYWTKGGSLRNVPVGGGCRKNNKRSSSSSSKKSQDHHQILNTTNSNPLLTFPSLTYDTNDLTLAFGRLHKQPTRQLGFDDHETSIFGNPNTTHCDIIGNLNTTTNSTSTPGFIDALRSGFLDPSSGYNFYSGFGNGSMGDQAVDSGGARDHGGLGGDQEVVLPYEEMNGATALTTPTSSTITTPTKQELLRDRSDAETRVLWNFPWQFTGEGNMGVVDSGRSDCWNGLGSSWHGLVNSPLM</sequence>
<keyword evidence="2 8" id="KW-0863">Zinc-finger</keyword>
<evidence type="ECO:0000256" key="2">
    <source>
        <dbReference type="ARBA" id="ARBA00022771"/>
    </source>
</evidence>
<dbReference type="Pfam" id="PF02701">
    <property type="entry name" value="Zn_ribbon_Dof"/>
    <property type="match status" value="1"/>
</dbReference>
<organism evidence="12 13">
    <name type="scientific">Macleaya cordata</name>
    <name type="common">Five-seeded plume-poppy</name>
    <name type="synonym">Bocconia cordata</name>
    <dbReference type="NCBI Taxonomy" id="56857"/>
    <lineage>
        <taxon>Eukaryota</taxon>
        <taxon>Viridiplantae</taxon>
        <taxon>Streptophyta</taxon>
        <taxon>Embryophyta</taxon>
        <taxon>Tracheophyta</taxon>
        <taxon>Spermatophyta</taxon>
        <taxon>Magnoliopsida</taxon>
        <taxon>Ranunculales</taxon>
        <taxon>Papaveraceae</taxon>
        <taxon>Papaveroideae</taxon>
        <taxon>Macleaya</taxon>
    </lineage>
</organism>
<dbReference type="GO" id="GO:0005634">
    <property type="term" value="C:nucleus"/>
    <property type="evidence" value="ECO:0007669"/>
    <property type="project" value="UniProtKB-SubCell"/>
</dbReference>
<keyword evidence="3 9" id="KW-0862">Zinc</keyword>
<name>A0A200QHN2_MACCD</name>
<feature type="region of interest" description="Disordered" evidence="10">
    <location>
        <begin position="85"/>
        <end position="116"/>
    </location>
</feature>
<dbReference type="Proteomes" id="UP000195402">
    <property type="component" value="Unassembled WGS sequence"/>
</dbReference>
<keyword evidence="7 8" id="KW-0539">Nucleus</keyword>
<protein>
    <recommendedName>
        <fullName evidence="9">Dof zinc finger protein</fullName>
    </recommendedName>
</protein>
<keyword evidence="13" id="KW-1185">Reference proteome</keyword>
<dbReference type="EMBL" id="MVGT01002043">
    <property type="protein sequence ID" value="OVA09921.1"/>
    <property type="molecule type" value="Genomic_DNA"/>
</dbReference>
<comment type="subcellular location">
    <subcellularLocation>
        <location evidence="8 9">Nucleus</location>
    </subcellularLocation>
</comment>
<reference evidence="12" key="1">
    <citation type="journal article" date="2017" name="Mol. Plant">
        <title>The Genome of Medicinal Plant Macleaya cordata Provides New Insights into Benzylisoquinoline Alkaloids Metabolism.</title>
        <authorList>
            <person name="Liu X."/>
            <person name="Liu Y."/>
            <person name="Huang P."/>
            <person name="Ma Y."/>
            <person name="Qing Z."/>
            <person name="Tang Q."/>
            <person name="Cao H."/>
            <person name="Cheng P."/>
            <person name="Zheng Y."/>
            <person name="Yuan Z."/>
            <person name="Zhou Y."/>
            <person name="Liu J."/>
            <person name="Tang Z."/>
            <person name="Zhuo Y."/>
            <person name="Zhang Y."/>
            <person name="Yu L."/>
            <person name="Huang J."/>
            <person name="Yang P."/>
            <person name="Peng Q."/>
            <person name="Zhang J."/>
            <person name="Jiang W."/>
            <person name="Zhang Z."/>
            <person name="Lin K."/>
            <person name="Ro D.K."/>
            <person name="Chen X."/>
            <person name="Xiong X."/>
            <person name="Shang Y."/>
            <person name="Huang S."/>
            <person name="Zeng J."/>
        </authorList>
    </citation>
    <scope>NUCLEOTIDE SEQUENCE [LARGE SCALE GENOMIC DNA]</scope>
    <source>
        <strain evidence="12">BLH2017</strain>
        <tissue evidence="12">Root</tissue>
    </source>
</reference>
<keyword evidence="4 9" id="KW-0805">Transcription regulation</keyword>
<dbReference type="OMA" id="TMKQELC"/>
<evidence type="ECO:0000256" key="5">
    <source>
        <dbReference type="ARBA" id="ARBA00023125"/>
    </source>
</evidence>
<proteinExistence type="predicted"/>
<dbReference type="GO" id="GO:0008270">
    <property type="term" value="F:zinc ion binding"/>
    <property type="evidence" value="ECO:0007669"/>
    <property type="project" value="UniProtKB-KW"/>
</dbReference>
<dbReference type="GO" id="GO:0003700">
    <property type="term" value="F:DNA-binding transcription factor activity"/>
    <property type="evidence" value="ECO:0007669"/>
    <property type="project" value="UniProtKB-UniRule"/>
</dbReference>
<feature type="region of interest" description="Disordered" evidence="10">
    <location>
        <begin position="23"/>
        <end position="43"/>
    </location>
</feature>
<dbReference type="PROSITE" id="PS50884">
    <property type="entry name" value="ZF_DOF_2"/>
    <property type="match status" value="1"/>
</dbReference>
<evidence type="ECO:0000256" key="4">
    <source>
        <dbReference type="ARBA" id="ARBA00023015"/>
    </source>
</evidence>
<evidence type="ECO:0000256" key="8">
    <source>
        <dbReference type="PROSITE-ProRule" id="PRU00071"/>
    </source>
</evidence>
<comment type="caution">
    <text evidence="12">The sequence shown here is derived from an EMBL/GenBank/DDBJ whole genome shotgun (WGS) entry which is preliminary data.</text>
</comment>
<dbReference type="InterPro" id="IPR045174">
    <property type="entry name" value="Dof"/>
</dbReference>
<dbReference type="OrthoDB" id="1927254at2759"/>
<dbReference type="STRING" id="56857.A0A200QHN2"/>
<evidence type="ECO:0000256" key="7">
    <source>
        <dbReference type="ARBA" id="ARBA00023242"/>
    </source>
</evidence>
<keyword evidence="5 8" id="KW-0238">DNA-binding</keyword>
<keyword evidence="1 9" id="KW-0479">Metal-binding</keyword>